<accession>A0A382S156</accession>
<sequence>MDIFSKRTKSVDNIYHHYLGNEFKKVFGETKKNSCGWFQPLKKKPNKDPIKIVIDCFIPEKKYGKV</sequence>
<proteinExistence type="predicted"/>
<name>A0A382S156_9ZZZZ</name>
<protein>
    <submittedName>
        <fullName evidence="1">Uncharacterized protein</fullName>
    </submittedName>
</protein>
<gene>
    <name evidence="1" type="ORF">METZ01_LOCUS356500</name>
</gene>
<dbReference type="EMBL" id="UINC01125668">
    <property type="protein sequence ID" value="SVD03646.1"/>
    <property type="molecule type" value="Genomic_DNA"/>
</dbReference>
<feature type="non-terminal residue" evidence="1">
    <location>
        <position position="66"/>
    </location>
</feature>
<organism evidence="1">
    <name type="scientific">marine metagenome</name>
    <dbReference type="NCBI Taxonomy" id="408172"/>
    <lineage>
        <taxon>unclassified sequences</taxon>
        <taxon>metagenomes</taxon>
        <taxon>ecological metagenomes</taxon>
    </lineage>
</organism>
<evidence type="ECO:0000313" key="1">
    <source>
        <dbReference type="EMBL" id="SVD03646.1"/>
    </source>
</evidence>
<reference evidence="1" key="1">
    <citation type="submission" date="2018-05" db="EMBL/GenBank/DDBJ databases">
        <authorList>
            <person name="Lanie J.A."/>
            <person name="Ng W.-L."/>
            <person name="Kazmierczak K.M."/>
            <person name="Andrzejewski T.M."/>
            <person name="Davidsen T.M."/>
            <person name="Wayne K.J."/>
            <person name="Tettelin H."/>
            <person name="Glass J.I."/>
            <person name="Rusch D."/>
            <person name="Podicherti R."/>
            <person name="Tsui H.-C.T."/>
            <person name="Winkler M.E."/>
        </authorList>
    </citation>
    <scope>NUCLEOTIDE SEQUENCE</scope>
</reference>
<dbReference type="AlphaFoldDB" id="A0A382S156"/>